<dbReference type="Pfam" id="PF04122">
    <property type="entry name" value="CW_binding_2"/>
    <property type="match status" value="1"/>
</dbReference>
<keyword evidence="4" id="KW-1185">Reference proteome</keyword>
<comment type="caution">
    <text evidence="3">The sequence shown here is derived from an EMBL/GenBank/DDBJ whole genome shotgun (WGS) entry which is preliminary data.</text>
</comment>
<feature type="signal peptide" evidence="2">
    <location>
        <begin position="1"/>
        <end position="33"/>
    </location>
</feature>
<feature type="compositionally biased region" description="Polar residues" evidence="1">
    <location>
        <begin position="401"/>
        <end position="417"/>
    </location>
</feature>
<proteinExistence type="predicted"/>
<feature type="chain" id="PRO_5009180771" description="Cell wall-binding repeat 2 family protein" evidence="2">
    <location>
        <begin position="34"/>
        <end position="417"/>
    </location>
</feature>
<dbReference type="Proteomes" id="UP000095255">
    <property type="component" value="Unassembled WGS sequence"/>
</dbReference>
<accession>A0A1E5L445</accession>
<evidence type="ECO:0000256" key="2">
    <source>
        <dbReference type="SAM" id="SignalP"/>
    </source>
</evidence>
<reference evidence="3 4" key="1">
    <citation type="submission" date="2016-09" db="EMBL/GenBank/DDBJ databases">
        <title>Desulfuribacillus arsenicus sp. nov., an obligately anaerobic, dissimilatory arsenic- and antimonate-reducing bacterium isolated from anoxic sediments.</title>
        <authorList>
            <person name="Abin C.A."/>
            <person name="Hollibaugh J.T."/>
        </authorList>
    </citation>
    <scope>NUCLEOTIDE SEQUENCE [LARGE SCALE GENOMIC DNA]</scope>
    <source>
        <strain evidence="3 4">MLFW-2</strain>
    </source>
</reference>
<feature type="compositionally biased region" description="Basic and acidic residues" evidence="1">
    <location>
        <begin position="390"/>
        <end position="400"/>
    </location>
</feature>
<evidence type="ECO:0008006" key="5">
    <source>
        <dbReference type="Google" id="ProtNLM"/>
    </source>
</evidence>
<sequence length="417" mass="45555">MNKQWKKTNVLAKMCIVGLLVSLLFVGCAPRHNTDHQPDPESVFSEETMYIATKNTSRIVGSSAEEISISTSRMIWPSTNTGTRPNVVLVAPVESWQAQLIALNLVHHPSDGPLLVTSQSDISDSIMNELMRLNPLGAEDGTQVIAVGMEDTAVELLAGHFQVYTINADNIFGLAREIDTYYAEISGELPLSVIISTAENAAYALPAGAWISHMPEPLLYVTQADVPGETREALEKRQGKANIYLLGPEDAINPTVEDVLRQYGSVVRIAGDNPITNSIKFAQYYDQQTGFGWNISKPGHGIILANSQFSQESIAASALAHRGKHAPMLLTEAGQAPKQLSAYLGELKPLFQQTPTEGPYNHLYIVGLTNWISWEQQGDLDHLVEIESADGEGHGAHGNRENQNTNQHPMNNGTMNH</sequence>
<dbReference type="InterPro" id="IPR007253">
    <property type="entry name" value="Cell_wall-bd_2"/>
</dbReference>
<dbReference type="AlphaFoldDB" id="A0A1E5L445"/>
<dbReference type="STRING" id="1390249.BHU72_06610"/>
<name>A0A1E5L445_9FIRM</name>
<dbReference type="OrthoDB" id="1399160at2"/>
<evidence type="ECO:0000256" key="1">
    <source>
        <dbReference type="SAM" id="MobiDB-lite"/>
    </source>
</evidence>
<protein>
    <recommendedName>
        <fullName evidence="5">Cell wall-binding repeat 2 family protein</fullName>
    </recommendedName>
</protein>
<evidence type="ECO:0000313" key="4">
    <source>
        <dbReference type="Proteomes" id="UP000095255"/>
    </source>
</evidence>
<dbReference type="EMBL" id="MJAT01000035">
    <property type="protein sequence ID" value="OEH84861.1"/>
    <property type="molecule type" value="Genomic_DNA"/>
</dbReference>
<evidence type="ECO:0000313" key="3">
    <source>
        <dbReference type="EMBL" id="OEH84861.1"/>
    </source>
</evidence>
<feature type="region of interest" description="Disordered" evidence="1">
    <location>
        <begin position="390"/>
        <end position="417"/>
    </location>
</feature>
<dbReference type="PROSITE" id="PS51257">
    <property type="entry name" value="PROKAR_LIPOPROTEIN"/>
    <property type="match status" value="1"/>
</dbReference>
<gene>
    <name evidence="3" type="ORF">BHU72_06610</name>
</gene>
<dbReference type="RefSeq" id="WP_069702596.1">
    <property type="nucleotide sequence ID" value="NZ_MJAT01000035.1"/>
</dbReference>
<organism evidence="3 4">
    <name type="scientific">Desulfuribacillus stibiiarsenatis</name>
    <dbReference type="NCBI Taxonomy" id="1390249"/>
    <lineage>
        <taxon>Bacteria</taxon>
        <taxon>Bacillati</taxon>
        <taxon>Bacillota</taxon>
        <taxon>Desulfuribacillia</taxon>
        <taxon>Desulfuribacillales</taxon>
        <taxon>Desulfuribacillaceae</taxon>
        <taxon>Desulfuribacillus</taxon>
    </lineage>
</organism>
<keyword evidence="2" id="KW-0732">Signal</keyword>